<evidence type="ECO:0000313" key="2">
    <source>
        <dbReference type="EMBL" id="KIJ27694.1"/>
    </source>
</evidence>
<sequence length="97" mass="9916">MPFSCDSQCSSPLLLGLAPTPASSALTFLAHLLDIPQTNASIVRNLVAAIVRNVPKTHILAISNLLGSIVTPSRKPAATPPVSSASQHSTSSTLSAS</sequence>
<protein>
    <submittedName>
        <fullName evidence="2">Uncharacterized protein</fullName>
    </submittedName>
</protein>
<evidence type="ECO:0000313" key="3">
    <source>
        <dbReference type="Proteomes" id="UP000054279"/>
    </source>
</evidence>
<dbReference type="AlphaFoldDB" id="A0A0C9U102"/>
<feature type="region of interest" description="Disordered" evidence="1">
    <location>
        <begin position="73"/>
        <end position="97"/>
    </location>
</feature>
<proteinExistence type="predicted"/>
<reference evidence="2 3" key="1">
    <citation type="submission" date="2014-06" db="EMBL/GenBank/DDBJ databases">
        <title>Evolutionary Origins and Diversification of the Mycorrhizal Mutualists.</title>
        <authorList>
            <consortium name="DOE Joint Genome Institute"/>
            <consortium name="Mycorrhizal Genomics Consortium"/>
            <person name="Kohler A."/>
            <person name="Kuo A."/>
            <person name="Nagy L.G."/>
            <person name="Floudas D."/>
            <person name="Copeland A."/>
            <person name="Barry K.W."/>
            <person name="Cichocki N."/>
            <person name="Veneault-Fourrey C."/>
            <person name="LaButti K."/>
            <person name="Lindquist E.A."/>
            <person name="Lipzen A."/>
            <person name="Lundell T."/>
            <person name="Morin E."/>
            <person name="Murat C."/>
            <person name="Riley R."/>
            <person name="Ohm R."/>
            <person name="Sun H."/>
            <person name="Tunlid A."/>
            <person name="Henrissat B."/>
            <person name="Grigoriev I.V."/>
            <person name="Hibbett D.S."/>
            <person name="Martin F."/>
        </authorList>
    </citation>
    <scope>NUCLEOTIDE SEQUENCE [LARGE SCALE GENOMIC DNA]</scope>
    <source>
        <strain evidence="2 3">SS14</strain>
    </source>
</reference>
<dbReference type="HOGENOM" id="CLU_2348043_0_0_1"/>
<dbReference type="EMBL" id="KN837327">
    <property type="protein sequence ID" value="KIJ27694.1"/>
    <property type="molecule type" value="Genomic_DNA"/>
</dbReference>
<evidence type="ECO:0000256" key="1">
    <source>
        <dbReference type="SAM" id="MobiDB-lite"/>
    </source>
</evidence>
<dbReference type="OrthoDB" id="4069699at2759"/>
<gene>
    <name evidence="2" type="ORF">M422DRAFT_271118</name>
</gene>
<keyword evidence="3" id="KW-1185">Reference proteome</keyword>
<accession>A0A0C9U102</accession>
<dbReference type="Proteomes" id="UP000054279">
    <property type="component" value="Unassembled WGS sequence"/>
</dbReference>
<organism evidence="2 3">
    <name type="scientific">Sphaerobolus stellatus (strain SS14)</name>
    <dbReference type="NCBI Taxonomy" id="990650"/>
    <lineage>
        <taxon>Eukaryota</taxon>
        <taxon>Fungi</taxon>
        <taxon>Dikarya</taxon>
        <taxon>Basidiomycota</taxon>
        <taxon>Agaricomycotina</taxon>
        <taxon>Agaricomycetes</taxon>
        <taxon>Phallomycetidae</taxon>
        <taxon>Geastrales</taxon>
        <taxon>Sphaerobolaceae</taxon>
        <taxon>Sphaerobolus</taxon>
    </lineage>
</organism>
<feature type="compositionally biased region" description="Low complexity" evidence="1">
    <location>
        <begin position="83"/>
        <end position="97"/>
    </location>
</feature>
<name>A0A0C9U102_SPHS4</name>